<dbReference type="Gene3D" id="3.40.47.10">
    <property type="match status" value="2"/>
</dbReference>
<dbReference type="NCBIfam" id="NF004853">
    <property type="entry name" value="PRK06205.1"/>
    <property type="match status" value="1"/>
</dbReference>
<dbReference type="OrthoDB" id="4440515at2"/>
<evidence type="ECO:0000313" key="10">
    <source>
        <dbReference type="EMBL" id="GAB90630.1"/>
    </source>
</evidence>
<dbReference type="PANTHER" id="PTHR18919:SF107">
    <property type="entry name" value="ACETYL-COA ACETYLTRANSFERASE, CYTOSOLIC"/>
    <property type="match status" value="1"/>
</dbReference>
<dbReference type="InterPro" id="IPR016039">
    <property type="entry name" value="Thiolase-like"/>
</dbReference>
<dbReference type="PIRSF" id="PIRSF000429">
    <property type="entry name" value="Ac-CoA_Ac_transf"/>
    <property type="match status" value="1"/>
</dbReference>
<comment type="caution">
    <text evidence="10">The sequence shown here is derived from an EMBL/GenBank/DDBJ whole genome shotgun (WGS) entry which is preliminary data.</text>
</comment>
<dbReference type="Pfam" id="PF02803">
    <property type="entry name" value="Thiolase_C"/>
    <property type="match status" value="1"/>
</dbReference>
<dbReference type="AlphaFoldDB" id="K6VUQ4"/>
<dbReference type="STRING" id="1108045.GORHZ_113_00110"/>
<organism evidence="10 11">
    <name type="scientific">Gordonia rhizosphera NBRC 16068</name>
    <dbReference type="NCBI Taxonomy" id="1108045"/>
    <lineage>
        <taxon>Bacteria</taxon>
        <taxon>Bacillati</taxon>
        <taxon>Actinomycetota</taxon>
        <taxon>Actinomycetes</taxon>
        <taxon>Mycobacteriales</taxon>
        <taxon>Gordoniaceae</taxon>
        <taxon>Gordonia</taxon>
    </lineage>
</organism>
<feature type="active site" description="Acyl-thioester intermediate" evidence="6">
    <location>
        <position position="97"/>
    </location>
</feature>
<protein>
    <recommendedName>
        <fullName evidence="5">Probable acetyl-CoA acetyltransferase</fullName>
        <ecNumber evidence="2">2.3.1.9</ecNumber>
    </recommendedName>
</protein>
<dbReference type="Proteomes" id="UP000008363">
    <property type="component" value="Unassembled WGS sequence"/>
</dbReference>
<dbReference type="RefSeq" id="WP_006333572.1">
    <property type="nucleotide sequence ID" value="NZ_BAHC01000113.1"/>
</dbReference>
<keyword evidence="4 7" id="KW-0012">Acyltransferase</keyword>
<accession>K6VUQ4</accession>
<dbReference type="InterPro" id="IPR002155">
    <property type="entry name" value="Thiolase"/>
</dbReference>
<name>K6VUQ4_9ACTN</name>
<dbReference type="NCBIfam" id="TIGR01930">
    <property type="entry name" value="AcCoA-C-Actrans"/>
    <property type="match status" value="1"/>
</dbReference>
<comment type="similarity">
    <text evidence="1 7">Belongs to the thiolase-like superfamily. Thiolase family.</text>
</comment>
<dbReference type="CDD" id="cd00751">
    <property type="entry name" value="thiolase"/>
    <property type="match status" value="1"/>
</dbReference>
<dbReference type="GO" id="GO:0003985">
    <property type="term" value="F:acetyl-CoA C-acetyltransferase activity"/>
    <property type="evidence" value="ECO:0007669"/>
    <property type="project" value="UniProtKB-EC"/>
</dbReference>
<evidence type="ECO:0000256" key="2">
    <source>
        <dbReference type="ARBA" id="ARBA00012705"/>
    </source>
</evidence>
<evidence type="ECO:0000256" key="7">
    <source>
        <dbReference type="RuleBase" id="RU003557"/>
    </source>
</evidence>
<keyword evidence="11" id="KW-1185">Reference proteome</keyword>
<reference evidence="10 11" key="1">
    <citation type="submission" date="2012-08" db="EMBL/GenBank/DDBJ databases">
        <title>Whole genome shotgun sequence of Gordonia rhizosphera NBRC 16068.</title>
        <authorList>
            <person name="Takarada H."/>
            <person name="Isaki S."/>
            <person name="Hosoyama A."/>
            <person name="Tsuchikane K."/>
            <person name="Katsumata H."/>
            <person name="Baba S."/>
            <person name="Ohji S."/>
            <person name="Yamazaki S."/>
            <person name="Fujita N."/>
        </authorList>
    </citation>
    <scope>NUCLEOTIDE SEQUENCE [LARGE SCALE GENOMIC DNA]</scope>
    <source>
        <strain evidence="10 11">NBRC 16068</strain>
    </source>
</reference>
<dbReference type="Pfam" id="PF00108">
    <property type="entry name" value="Thiolase_N"/>
    <property type="match status" value="1"/>
</dbReference>
<proteinExistence type="inferred from homology"/>
<sequence>MTDPNSTVSAADVVICEPLRTPVGRYGGMFVDVPAADLAARVIEELLSRTGIDPNSVDDVIFGQCYPNGEAPAIGRVAALNAGMPVTVPGLQLDRRCGSGLQAVLDAAMRVQTGVADLVIAGGAESMSRAEYYSESIRWGAKGAPAALHDRLARGRVTAGGRNHPVPGGMLETAENLRRQYGISRREQDELAVESHRRAVAAIEEGRFADEIVSVTVPRRKGDPLVIDRDEHPRADTSVDGLAKLRPIMQREDPDATVTAGNASGQNDGAATCLVTTRANSEKLGLRPLTRLVTWAVAGVAPAEMGIGPVPATSKALGRAGLTLADMDLIELNEAFAAQALAVTREWGFGAADFERTNVNGSGISLGHPVGATGVRILATLLRELDRREGRYALETMCIGGGQGLTAIFERVA</sequence>
<evidence type="ECO:0000256" key="1">
    <source>
        <dbReference type="ARBA" id="ARBA00010982"/>
    </source>
</evidence>
<evidence type="ECO:0000256" key="3">
    <source>
        <dbReference type="ARBA" id="ARBA00022679"/>
    </source>
</evidence>
<evidence type="ECO:0000256" key="4">
    <source>
        <dbReference type="ARBA" id="ARBA00023315"/>
    </source>
</evidence>
<dbReference type="SUPFAM" id="SSF53901">
    <property type="entry name" value="Thiolase-like"/>
    <property type="match status" value="2"/>
</dbReference>
<evidence type="ECO:0000259" key="9">
    <source>
        <dbReference type="Pfam" id="PF02803"/>
    </source>
</evidence>
<dbReference type="FunFam" id="3.40.47.10:FF:000010">
    <property type="entry name" value="Acetyl-CoA acetyltransferase (Thiolase)"/>
    <property type="match status" value="1"/>
</dbReference>
<dbReference type="EC" id="2.3.1.9" evidence="2"/>
<gene>
    <name evidence="10" type="ORF">GORHZ_113_00110</name>
</gene>
<feature type="domain" description="Thiolase C-terminal" evidence="9">
    <location>
        <begin position="287"/>
        <end position="411"/>
    </location>
</feature>
<feature type="domain" description="Thiolase N-terminal" evidence="8">
    <location>
        <begin position="13"/>
        <end position="278"/>
    </location>
</feature>
<feature type="active site" description="Proton acceptor" evidence="6">
    <location>
        <position position="398"/>
    </location>
</feature>
<evidence type="ECO:0000256" key="5">
    <source>
        <dbReference type="ARBA" id="ARBA00040529"/>
    </source>
</evidence>
<keyword evidence="3 7" id="KW-0808">Transferase</keyword>
<dbReference type="EMBL" id="BAHC01000113">
    <property type="protein sequence ID" value="GAB90630.1"/>
    <property type="molecule type" value="Genomic_DNA"/>
</dbReference>
<dbReference type="eggNOG" id="COG0183">
    <property type="taxonomic scope" value="Bacteria"/>
</dbReference>
<dbReference type="InterPro" id="IPR020617">
    <property type="entry name" value="Thiolase_C"/>
</dbReference>
<feature type="active site" description="Proton acceptor" evidence="6">
    <location>
        <position position="368"/>
    </location>
</feature>
<evidence type="ECO:0000256" key="6">
    <source>
        <dbReference type="PIRSR" id="PIRSR000429-1"/>
    </source>
</evidence>
<dbReference type="PANTHER" id="PTHR18919">
    <property type="entry name" value="ACETYL-COA C-ACYLTRANSFERASE"/>
    <property type="match status" value="1"/>
</dbReference>
<dbReference type="InterPro" id="IPR020616">
    <property type="entry name" value="Thiolase_N"/>
</dbReference>
<evidence type="ECO:0000313" key="11">
    <source>
        <dbReference type="Proteomes" id="UP000008363"/>
    </source>
</evidence>
<evidence type="ECO:0000259" key="8">
    <source>
        <dbReference type="Pfam" id="PF00108"/>
    </source>
</evidence>